<dbReference type="EMBL" id="CM029038">
    <property type="protein sequence ID" value="KAG2648198.1"/>
    <property type="molecule type" value="Genomic_DNA"/>
</dbReference>
<comment type="caution">
    <text evidence="1">The sequence shown here is derived from an EMBL/GenBank/DDBJ whole genome shotgun (WGS) entry which is preliminary data.</text>
</comment>
<evidence type="ECO:0000313" key="1">
    <source>
        <dbReference type="EMBL" id="KAG2648198.1"/>
    </source>
</evidence>
<dbReference type="AlphaFoldDB" id="A0A8T0WM35"/>
<evidence type="ECO:0000313" key="2">
    <source>
        <dbReference type="Proteomes" id="UP000823388"/>
    </source>
</evidence>
<organism evidence="1 2">
    <name type="scientific">Panicum virgatum</name>
    <name type="common">Blackwell switchgrass</name>
    <dbReference type="NCBI Taxonomy" id="38727"/>
    <lineage>
        <taxon>Eukaryota</taxon>
        <taxon>Viridiplantae</taxon>
        <taxon>Streptophyta</taxon>
        <taxon>Embryophyta</taxon>
        <taxon>Tracheophyta</taxon>
        <taxon>Spermatophyta</taxon>
        <taxon>Magnoliopsida</taxon>
        <taxon>Liliopsida</taxon>
        <taxon>Poales</taxon>
        <taxon>Poaceae</taxon>
        <taxon>PACMAD clade</taxon>
        <taxon>Panicoideae</taxon>
        <taxon>Panicodae</taxon>
        <taxon>Paniceae</taxon>
        <taxon>Panicinae</taxon>
        <taxon>Panicum</taxon>
        <taxon>Panicum sect. Hiantes</taxon>
    </lineage>
</organism>
<accession>A0A8T0WM35</accession>
<dbReference type="Proteomes" id="UP000823388">
    <property type="component" value="Chromosome 1N"/>
</dbReference>
<sequence>MDPNSCFLLDIKLIIDSDLTKYKDLVESIVDKYPPGYLEVAHVQYYDSDLQTYPEVKSDQGLMDMFAKHSMSKVVQMFIVYCDPSEPYEPISKWPGQMQRQANSNAEQDKDNYFFNPFAENEHVGIDEEAIYQEIAPVHVNPSGHECSSTRRNKKVKNATKHWVCDKQLRHAIGSPRGLAICTDCG</sequence>
<keyword evidence="2" id="KW-1185">Reference proteome</keyword>
<name>A0A8T0WM35_PANVG</name>
<gene>
    <name evidence="1" type="ORF">PVAP13_1NG043808</name>
</gene>
<proteinExistence type="predicted"/>
<protein>
    <submittedName>
        <fullName evidence="1">Uncharacterized protein</fullName>
    </submittedName>
</protein>
<reference evidence="1" key="1">
    <citation type="submission" date="2020-05" db="EMBL/GenBank/DDBJ databases">
        <title>WGS assembly of Panicum virgatum.</title>
        <authorList>
            <person name="Lovell J.T."/>
            <person name="Jenkins J."/>
            <person name="Shu S."/>
            <person name="Juenger T.E."/>
            <person name="Schmutz J."/>
        </authorList>
    </citation>
    <scope>NUCLEOTIDE SEQUENCE</scope>
    <source>
        <strain evidence="1">AP13</strain>
    </source>
</reference>